<evidence type="ECO:0000313" key="2">
    <source>
        <dbReference type="Proteomes" id="UP000299102"/>
    </source>
</evidence>
<proteinExistence type="predicted"/>
<gene>
    <name evidence="1" type="ORF">EVAR_7550_1</name>
</gene>
<keyword evidence="2" id="KW-1185">Reference proteome</keyword>
<dbReference type="Proteomes" id="UP000299102">
    <property type="component" value="Unassembled WGS sequence"/>
</dbReference>
<evidence type="ECO:0000313" key="1">
    <source>
        <dbReference type="EMBL" id="GBP40551.1"/>
    </source>
</evidence>
<reference evidence="1 2" key="1">
    <citation type="journal article" date="2019" name="Commun. Biol.">
        <title>The bagworm genome reveals a unique fibroin gene that provides high tensile strength.</title>
        <authorList>
            <person name="Kono N."/>
            <person name="Nakamura H."/>
            <person name="Ohtoshi R."/>
            <person name="Tomita M."/>
            <person name="Numata K."/>
            <person name="Arakawa K."/>
        </authorList>
    </citation>
    <scope>NUCLEOTIDE SEQUENCE [LARGE SCALE GENOMIC DNA]</scope>
</reference>
<organism evidence="1 2">
    <name type="scientific">Eumeta variegata</name>
    <name type="common">Bagworm moth</name>
    <name type="synonym">Eumeta japonica</name>
    <dbReference type="NCBI Taxonomy" id="151549"/>
    <lineage>
        <taxon>Eukaryota</taxon>
        <taxon>Metazoa</taxon>
        <taxon>Ecdysozoa</taxon>
        <taxon>Arthropoda</taxon>
        <taxon>Hexapoda</taxon>
        <taxon>Insecta</taxon>
        <taxon>Pterygota</taxon>
        <taxon>Neoptera</taxon>
        <taxon>Endopterygota</taxon>
        <taxon>Lepidoptera</taxon>
        <taxon>Glossata</taxon>
        <taxon>Ditrysia</taxon>
        <taxon>Tineoidea</taxon>
        <taxon>Psychidae</taxon>
        <taxon>Oiketicinae</taxon>
        <taxon>Eumeta</taxon>
    </lineage>
</organism>
<accession>A0A4C1VPG0</accession>
<dbReference type="AlphaFoldDB" id="A0A4C1VPG0"/>
<comment type="caution">
    <text evidence="1">The sequence shown here is derived from an EMBL/GenBank/DDBJ whole genome shotgun (WGS) entry which is preliminary data.</text>
</comment>
<name>A0A4C1VPG0_EUMVA</name>
<protein>
    <submittedName>
        <fullName evidence="1">Uncharacterized protein</fullName>
    </submittedName>
</protein>
<sequence length="101" mass="11350">MTNSFLSFEYVELLILKKVCLKNQTDTVTAMHHLDCDSSRVSLRGRVNNFEDFMTEAALTTKPPVSLSRSSAMDCLGAFEILANWGYSESVPSFAPCLRFF</sequence>
<dbReference type="EMBL" id="BGZK01000383">
    <property type="protein sequence ID" value="GBP40551.1"/>
    <property type="molecule type" value="Genomic_DNA"/>
</dbReference>